<dbReference type="HOGENOM" id="CLU_2925905_0_0_1"/>
<dbReference type="Gramene" id="LPERR01G14320.1">
    <property type="protein sequence ID" value="LPERR01G14320.1"/>
    <property type="gene ID" value="LPERR01G14320"/>
</dbReference>
<sequence length="61" mass="6668">MAVALDYGNSIRLRTTMAAPAAAQQCLRVAVKDPSLHQCTLHFTPHPRHLLSGSTRRSLSL</sequence>
<evidence type="ECO:0000313" key="1">
    <source>
        <dbReference type="EnsemblPlants" id="LPERR01G14320.1"/>
    </source>
</evidence>
<dbReference type="AlphaFoldDB" id="A0A0D9V148"/>
<reference evidence="1" key="3">
    <citation type="submission" date="2015-04" db="UniProtKB">
        <authorList>
            <consortium name="EnsemblPlants"/>
        </authorList>
    </citation>
    <scope>IDENTIFICATION</scope>
</reference>
<evidence type="ECO:0000313" key="2">
    <source>
        <dbReference type="Proteomes" id="UP000032180"/>
    </source>
</evidence>
<keyword evidence="2" id="KW-1185">Reference proteome</keyword>
<proteinExistence type="predicted"/>
<accession>A0A0D9V148</accession>
<reference evidence="1 2" key="1">
    <citation type="submission" date="2012-08" db="EMBL/GenBank/DDBJ databases">
        <title>Oryza genome evolution.</title>
        <authorList>
            <person name="Wing R.A."/>
        </authorList>
    </citation>
    <scope>NUCLEOTIDE SEQUENCE</scope>
</reference>
<organism evidence="1 2">
    <name type="scientific">Leersia perrieri</name>
    <dbReference type="NCBI Taxonomy" id="77586"/>
    <lineage>
        <taxon>Eukaryota</taxon>
        <taxon>Viridiplantae</taxon>
        <taxon>Streptophyta</taxon>
        <taxon>Embryophyta</taxon>
        <taxon>Tracheophyta</taxon>
        <taxon>Spermatophyta</taxon>
        <taxon>Magnoliopsida</taxon>
        <taxon>Liliopsida</taxon>
        <taxon>Poales</taxon>
        <taxon>Poaceae</taxon>
        <taxon>BOP clade</taxon>
        <taxon>Oryzoideae</taxon>
        <taxon>Oryzeae</taxon>
        <taxon>Oryzinae</taxon>
        <taxon>Leersia</taxon>
    </lineage>
</organism>
<reference evidence="2" key="2">
    <citation type="submission" date="2013-12" db="EMBL/GenBank/DDBJ databases">
        <authorList>
            <person name="Yu Y."/>
            <person name="Lee S."/>
            <person name="de Baynast K."/>
            <person name="Wissotski M."/>
            <person name="Liu L."/>
            <person name="Talag J."/>
            <person name="Goicoechea J."/>
            <person name="Angelova A."/>
            <person name="Jetty R."/>
            <person name="Kudrna D."/>
            <person name="Golser W."/>
            <person name="Rivera L."/>
            <person name="Zhang J."/>
            <person name="Wing R."/>
        </authorList>
    </citation>
    <scope>NUCLEOTIDE SEQUENCE</scope>
</reference>
<dbReference type="Proteomes" id="UP000032180">
    <property type="component" value="Chromosome 1"/>
</dbReference>
<protein>
    <submittedName>
        <fullName evidence="1">Uncharacterized protein</fullName>
    </submittedName>
</protein>
<dbReference type="EnsemblPlants" id="LPERR01G14320.1">
    <property type="protein sequence ID" value="LPERR01G14320.1"/>
    <property type="gene ID" value="LPERR01G14320"/>
</dbReference>
<name>A0A0D9V148_9ORYZ</name>